<feature type="domain" description="NlpC/P60" evidence="6">
    <location>
        <begin position="254"/>
        <end position="385"/>
    </location>
</feature>
<dbReference type="AlphaFoldDB" id="A0A133MLY6"/>
<keyword evidence="5" id="KW-0472">Membrane</keyword>
<dbReference type="InterPro" id="IPR051202">
    <property type="entry name" value="Peptidase_C40"/>
</dbReference>
<evidence type="ECO:0000256" key="4">
    <source>
        <dbReference type="ARBA" id="ARBA00022807"/>
    </source>
</evidence>
<reference evidence="7 8" key="1">
    <citation type="submission" date="2016-01" db="EMBL/GenBank/DDBJ databases">
        <authorList>
            <person name="Oliw E.H."/>
        </authorList>
    </citation>
    <scope>NUCLEOTIDE SEQUENCE [LARGE SCALE GENOMIC DNA]</scope>
    <source>
        <strain evidence="7 8">MJR7757A</strain>
    </source>
</reference>
<dbReference type="InterPro" id="IPR000064">
    <property type="entry name" value="NLP_P60_dom"/>
</dbReference>
<dbReference type="PANTHER" id="PTHR47053">
    <property type="entry name" value="MUREIN DD-ENDOPEPTIDASE MEPH-RELATED"/>
    <property type="match status" value="1"/>
</dbReference>
<keyword evidence="2" id="KW-0645">Protease</keyword>
<dbReference type="SUPFAM" id="SSF54001">
    <property type="entry name" value="Cysteine proteinases"/>
    <property type="match status" value="1"/>
</dbReference>
<keyword evidence="4" id="KW-0788">Thiol protease</keyword>
<dbReference type="PANTHER" id="PTHR47053:SF1">
    <property type="entry name" value="MUREIN DD-ENDOPEPTIDASE MEPH-RELATED"/>
    <property type="match status" value="1"/>
</dbReference>
<keyword evidence="5" id="KW-0812">Transmembrane</keyword>
<dbReference type="SUPFAM" id="SSF53955">
    <property type="entry name" value="Lysozyme-like"/>
    <property type="match status" value="1"/>
</dbReference>
<evidence type="ECO:0000256" key="5">
    <source>
        <dbReference type="SAM" id="Phobius"/>
    </source>
</evidence>
<dbReference type="Gene3D" id="1.10.530.10">
    <property type="match status" value="1"/>
</dbReference>
<comment type="caution">
    <text evidence="7">The sequence shown here is derived from an EMBL/GenBank/DDBJ whole genome shotgun (WGS) entry which is preliminary data.</text>
</comment>
<accession>A0A133MLY6</accession>
<dbReference type="Proteomes" id="UP000070646">
    <property type="component" value="Unassembled WGS sequence"/>
</dbReference>
<evidence type="ECO:0000313" key="8">
    <source>
        <dbReference type="Proteomes" id="UP000070646"/>
    </source>
</evidence>
<keyword evidence="5" id="KW-1133">Transmembrane helix</keyword>
<proteinExistence type="inferred from homology"/>
<protein>
    <submittedName>
        <fullName evidence="7">NlpC/P60 family protein</fullName>
    </submittedName>
</protein>
<dbReference type="PATRIC" id="fig|1502.174.peg.3154"/>
<dbReference type="Gene3D" id="3.90.1720.10">
    <property type="entry name" value="endopeptidase domain like (from Nostoc punctiforme)"/>
    <property type="match status" value="1"/>
</dbReference>
<comment type="similarity">
    <text evidence="1">Belongs to the peptidase C40 family.</text>
</comment>
<dbReference type="RefSeq" id="WP_060796914.1">
    <property type="nucleotide sequence ID" value="NZ_KQ956330.1"/>
</dbReference>
<dbReference type="PROSITE" id="PS51935">
    <property type="entry name" value="NLPC_P60"/>
    <property type="match status" value="1"/>
</dbReference>
<evidence type="ECO:0000259" key="6">
    <source>
        <dbReference type="PROSITE" id="PS51935"/>
    </source>
</evidence>
<gene>
    <name evidence="7" type="ORF">HMPREF3222_03127</name>
</gene>
<dbReference type="GO" id="GO:0006508">
    <property type="term" value="P:proteolysis"/>
    <property type="evidence" value="ECO:0007669"/>
    <property type="project" value="UniProtKB-KW"/>
</dbReference>
<dbReference type="Pfam" id="PF00877">
    <property type="entry name" value="NLPC_P60"/>
    <property type="match status" value="1"/>
</dbReference>
<feature type="transmembrane region" description="Helical" evidence="5">
    <location>
        <begin position="12"/>
        <end position="38"/>
    </location>
</feature>
<name>A0A133MLY6_CLOPF</name>
<dbReference type="InterPro" id="IPR023346">
    <property type="entry name" value="Lysozyme-like_dom_sf"/>
</dbReference>
<evidence type="ECO:0000256" key="2">
    <source>
        <dbReference type="ARBA" id="ARBA00022670"/>
    </source>
</evidence>
<dbReference type="EMBL" id="LRPU01000208">
    <property type="protein sequence ID" value="KXA05059.1"/>
    <property type="molecule type" value="Genomic_DNA"/>
</dbReference>
<evidence type="ECO:0000256" key="3">
    <source>
        <dbReference type="ARBA" id="ARBA00022801"/>
    </source>
</evidence>
<dbReference type="GO" id="GO:0008234">
    <property type="term" value="F:cysteine-type peptidase activity"/>
    <property type="evidence" value="ECO:0007669"/>
    <property type="project" value="UniProtKB-KW"/>
</dbReference>
<organism evidence="7 8">
    <name type="scientific">Clostridium perfringens</name>
    <dbReference type="NCBI Taxonomy" id="1502"/>
    <lineage>
        <taxon>Bacteria</taxon>
        <taxon>Bacillati</taxon>
        <taxon>Bacillota</taxon>
        <taxon>Clostridia</taxon>
        <taxon>Eubacteriales</taxon>
        <taxon>Clostridiaceae</taxon>
        <taxon>Clostridium</taxon>
    </lineage>
</organism>
<evidence type="ECO:0000256" key="1">
    <source>
        <dbReference type="ARBA" id="ARBA00007074"/>
    </source>
</evidence>
<keyword evidence="3" id="KW-0378">Hydrolase</keyword>
<evidence type="ECO:0000313" key="7">
    <source>
        <dbReference type="EMBL" id="KXA05059.1"/>
    </source>
</evidence>
<sequence length="387" mass="44025">MEQEKQFFKKLFKYFFLSGTSFFIIFTLLLGSITMMIFQVKKSNSNGNINADLSALGVPTEFVQYFNEASELIGIPNWVLAGIAKQESNFNPNDEYGGAYGIMQQQRYDFDGSDIYKYYLDLGLGNIYRQLGYSFNSVDEIWNVFLKDVRLQIITGAYETRHYANYVLYKKKLVPTLDYNSTENLKIINWNADENDSNFSEILKRIFACYNGGPSYGMNVNLDTAQNNYPNNVFKYAMEFRNAGLNNREIAGDNTTIENAINAGMKWVGKSPYVWGGGRTQEDIDAGRFDCSSFVHYCYSSAGINLGDRANAVTFSLVNMGKKINPSDMKRGDIIFFNTYTYNGHIAIYLGDGKFLHDGSTKGVWINSLLEPYWANAFNGNVRRIIE</sequence>
<dbReference type="InterPro" id="IPR038765">
    <property type="entry name" value="Papain-like_cys_pep_sf"/>
</dbReference>